<accession>A0A7W7SQK3</accession>
<comment type="caution">
    <text evidence="2">The sequence shown here is derived from an EMBL/GenBank/DDBJ whole genome shotgun (WGS) entry which is preliminary data.</text>
</comment>
<name>A0A7W7SQK3_9ACTN</name>
<proteinExistence type="predicted"/>
<evidence type="ECO:0000256" key="1">
    <source>
        <dbReference type="SAM" id="MobiDB-lite"/>
    </source>
</evidence>
<evidence type="ECO:0000313" key="3">
    <source>
        <dbReference type="Proteomes" id="UP000578819"/>
    </source>
</evidence>
<dbReference type="EMBL" id="JACHJW010000001">
    <property type="protein sequence ID" value="MBB4959113.1"/>
    <property type="molecule type" value="Genomic_DNA"/>
</dbReference>
<protein>
    <submittedName>
        <fullName evidence="2">Uncharacterized protein</fullName>
    </submittedName>
</protein>
<organism evidence="2 3">
    <name type="scientific">Micromonospora polyrhachis</name>
    <dbReference type="NCBI Taxonomy" id="1282883"/>
    <lineage>
        <taxon>Bacteria</taxon>
        <taxon>Bacillati</taxon>
        <taxon>Actinomycetota</taxon>
        <taxon>Actinomycetes</taxon>
        <taxon>Micromonosporales</taxon>
        <taxon>Micromonosporaceae</taxon>
        <taxon>Micromonospora</taxon>
    </lineage>
</organism>
<sequence>MSHTLALHTVKATAELVRPRGGQFVGPAKESRRALFDALNALPWQSIPITDSRIDISQGESPVAWPRHYPPHPTYRMPAQYQPSQT</sequence>
<dbReference type="Proteomes" id="UP000578819">
    <property type="component" value="Unassembled WGS sequence"/>
</dbReference>
<reference evidence="2 3" key="1">
    <citation type="submission" date="2020-08" db="EMBL/GenBank/DDBJ databases">
        <title>Sequencing the genomes of 1000 actinobacteria strains.</title>
        <authorList>
            <person name="Klenk H.-P."/>
        </authorList>
    </citation>
    <scope>NUCLEOTIDE SEQUENCE [LARGE SCALE GENOMIC DNA]</scope>
    <source>
        <strain evidence="2 3">DSM 45886</strain>
    </source>
</reference>
<keyword evidence="3" id="KW-1185">Reference proteome</keyword>
<feature type="region of interest" description="Disordered" evidence="1">
    <location>
        <begin position="65"/>
        <end position="86"/>
    </location>
</feature>
<gene>
    <name evidence="2" type="ORF">FHR38_002846</name>
</gene>
<dbReference type="AlphaFoldDB" id="A0A7W7SQK3"/>
<evidence type="ECO:0000313" key="2">
    <source>
        <dbReference type="EMBL" id="MBB4959113.1"/>
    </source>
</evidence>